<evidence type="ECO:0000313" key="2">
    <source>
        <dbReference type="Proteomes" id="UP001194468"/>
    </source>
</evidence>
<reference evidence="1" key="1">
    <citation type="submission" date="2019-10" db="EMBL/GenBank/DDBJ databases">
        <authorList>
            <consortium name="DOE Joint Genome Institute"/>
            <person name="Kuo A."/>
            <person name="Miyauchi S."/>
            <person name="Kiss E."/>
            <person name="Drula E."/>
            <person name="Kohler A."/>
            <person name="Sanchez-Garcia M."/>
            <person name="Andreopoulos B."/>
            <person name="Barry K.W."/>
            <person name="Bonito G."/>
            <person name="Buee M."/>
            <person name="Carver A."/>
            <person name="Chen C."/>
            <person name="Cichocki N."/>
            <person name="Clum A."/>
            <person name="Culley D."/>
            <person name="Crous P.W."/>
            <person name="Fauchery L."/>
            <person name="Girlanda M."/>
            <person name="Hayes R."/>
            <person name="Keri Z."/>
            <person name="LaButti K."/>
            <person name="Lipzen A."/>
            <person name="Lombard V."/>
            <person name="Magnuson J."/>
            <person name="Maillard F."/>
            <person name="Morin E."/>
            <person name="Murat C."/>
            <person name="Nolan M."/>
            <person name="Ohm R."/>
            <person name="Pangilinan J."/>
            <person name="Pereira M."/>
            <person name="Perotto S."/>
            <person name="Peter M."/>
            <person name="Riley R."/>
            <person name="Sitrit Y."/>
            <person name="Stielow B."/>
            <person name="Szollosi G."/>
            <person name="Zifcakova L."/>
            <person name="Stursova M."/>
            <person name="Spatafora J.W."/>
            <person name="Tedersoo L."/>
            <person name="Vaario L.-M."/>
            <person name="Yamada A."/>
            <person name="Yan M."/>
            <person name="Wang P."/>
            <person name="Xu J."/>
            <person name="Bruns T."/>
            <person name="Baldrian P."/>
            <person name="Vilgalys R."/>
            <person name="Henrissat B."/>
            <person name="Grigoriev I.V."/>
            <person name="Hibbett D."/>
            <person name="Nagy L.G."/>
            <person name="Martin F.M."/>
        </authorList>
    </citation>
    <scope>NUCLEOTIDE SEQUENCE</scope>
    <source>
        <strain evidence="1">BED1</strain>
    </source>
</reference>
<protein>
    <submittedName>
        <fullName evidence="1">Uncharacterized protein</fullName>
    </submittedName>
</protein>
<gene>
    <name evidence="1" type="ORF">L210DRAFT_938858</name>
</gene>
<reference evidence="1" key="2">
    <citation type="journal article" date="2020" name="Nat. Commun.">
        <title>Large-scale genome sequencing of mycorrhizal fungi provides insights into the early evolution of symbiotic traits.</title>
        <authorList>
            <person name="Miyauchi S."/>
            <person name="Kiss E."/>
            <person name="Kuo A."/>
            <person name="Drula E."/>
            <person name="Kohler A."/>
            <person name="Sanchez-Garcia M."/>
            <person name="Morin E."/>
            <person name="Andreopoulos B."/>
            <person name="Barry K.W."/>
            <person name="Bonito G."/>
            <person name="Buee M."/>
            <person name="Carver A."/>
            <person name="Chen C."/>
            <person name="Cichocki N."/>
            <person name="Clum A."/>
            <person name="Culley D."/>
            <person name="Crous P.W."/>
            <person name="Fauchery L."/>
            <person name="Girlanda M."/>
            <person name="Hayes R.D."/>
            <person name="Keri Z."/>
            <person name="LaButti K."/>
            <person name="Lipzen A."/>
            <person name="Lombard V."/>
            <person name="Magnuson J."/>
            <person name="Maillard F."/>
            <person name="Murat C."/>
            <person name="Nolan M."/>
            <person name="Ohm R.A."/>
            <person name="Pangilinan J."/>
            <person name="Pereira M.F."/>
            <person name="Perotto S."/>
            <person name="Peter M."/>
            <person name="Pfister S."/>
            <person name="Riley R."/>
            <person name="Sitrit Y."/>
            <person name="Stielow J.B."/>
            <person name="Szollosi G."/>
            <person name="Zifcakova L."/>
            <person name="Stursova M."/>
            <person name="Spatafora J.W."/>
            <person name="Tedersoo L."/>
            <person name="Vaario L.M."/>
            <person name="Yamada A."/>
            <person name="Yan M."/>
            <person name="Wang P."/>
            <person name="Xu J."/>
            <person name="Bruns T."/>
            <person name="Baldrian P."/>
            <person name="Vilgalys R."/>
            <person name="Dunand C."/>
            <person name="Henrissat B."/>
            <person name="Grigoriev I.V."/>
            <person name="Hibbett D."/>
            <person name="Nagy L.G."/>
            <person name="Martin F.M."/>
        </authorList>
    </citation>
    <scope>NUCLEOTIDE SEQUENCE</scope>
    <source>
        <strain evidence="1">BED1</strain>
    </source>
</reference>
<keyword evidence="2" id="KW-1185">Reference proteome</keyword>
<comment type="caution">
    <text evidence="1">The sequence shown here is derived from an EMBL/GenBank/DDBJ whole genome shotgun (WGS) entry which is preliminary data.</text>
</comment>
<proteinExistence type="predicted"/>
<evidence type="ECO:0000313" key="1">
    <source>
        <dbReference type="EMBL" id="KAF8452559.1"/>
    </source>
</evidence>
<dbReference type="EMBL" id="WHUW01000001">
    <property type="protein sequence ID" value="KAF8452559.1"/>
    <property type="molecule type" value="Genomic_DNA"/>
</dbReference>
<name>A0AAD4GNB5_BOLED</name>
<dbReference type="AlphaFoldDB" id="A0AAD4GNB5"/>
<sequence length="120" mass="13308">MIVVESFAERPSVVERRPSLPKQTETDSDLCLFIVQGVLAMVLAWNIKVDMSFNSWVVPQPTSSTVTLLVRLVVSDRFKYHVAVTLVQRCCSPAAIISKRKGMIMALSEVGRLVTSVTQV</sequence>
<accession>A0AAD4GNB5</accession>
<dbReference type="Proteomes" id="UP001194468">
    <property type="component" value="Unassembled WGS sequence"/>
</dbReference>
<organism evidence="1 2">
    <name type="scientific">Boletus edulis BED1</name>
    <dbReference type="NCBI Taxonomy" id="1328754"/>
    <lineage>
        <taxon>Eukaryota</taxon>
        <taxon>Fungi</taxon>
        <taxon>Dikarya</taxon>
        <taxon>Basidiomycota</taxon>
        <taxon>Agaricomycotina</taxon>
        <taxon>Agaricomycetes</taxon>
        <taxon>Agaricomycetidae</taxon>
        <taxon>Boletales</taxon>
        <taxon>Boletineae</taxon>
        <taxon>Boletaceae</taxon>
        <taxon>Boletoideae</taxon>
        <taxon>Boletus</taxon>
    </lineage>
</organism>